<name>A0A6N6JG56_9RHOB</name>
<accession>A0A6N6JG56</accession>
<keyword evidence="2" id="KW-1185">Reference proteome</keyword>
<dbReference type="Proteomes" id="UP000436822">
    <property type="component" value="Unassembled WGS sequence"/>
</dbReference>
<dbReference type="AlphaFoldDB" id="A0A6N6JG56"/>
<evidence type="ECO:0000313" key="2">
    <source>
        <dbReference type="Proteomes" id="UP000436822"/>
    </source>
</evidence>
<protein>
    <submittedName>
        <fullName evidence="1">Uncharacterized protein</fullName>
    </submittedName>
</protein>
<dbReference type="EMBL" id="BLJE01000001">
    <property type="protein sequence ID" value="GFE64192.1"/>
    <property type="molecule type" value="Genomic_DNA"/>
</dbReference>
<sequence>MRFCNQNPVIEAIGVERPDIHRICLKVFSNAIENPLHADRSARLHKLAKLIPFHLTHVSSMAEIGCG</sequence>
<gene>
    <name evidence="1" type="ORF">KIN_12660</name>
</gene>
<proteinExistence type="predicted"/>
<organism evidence="1 2">
    <name type="scientific">Litoreibacter roseus</name>
    <dbReference type="NCBI Taxonomy" id="2601869"/>
    <lineage>
        <taxon>Bacteria</taxon>
        <taxon>Pseudomonadati</taxon>
        <taxon>Pseudomonadota</taxon>
        <taxon>Alphaproteobacteria</taxon>
        <taxon>Rhodobacterales</taxon>
        <taxon>Roseobacteraceae</taxon>
        <taxon>Litoreibacter</taxon>
    </lineage>
</organism>
<comment type="caution">
    <text evidence="1">The sequence shown here is derived from an EMBL/GenBank/DDBJ whole genome shotgun (WGS) entry which is preliminary data.</text>
</comment>
<evidence type="ECO:0000313" key="1">
    <source>
        <dbReference type="EMBL" id="GFE64192.1"/>
    </source>
</evidence>
<reference evidence="1 2" key="1">
    <citation type="submission" date="2019-12" db="EMBL/GenBank/DDBJ databases">
        <title>Litoreibacter badius sp. nov., a novel bacteriochlorophyll a-containing bacterium in the genus Litoreibacter.</title>
        <authorList>
            <person name="Kanamuro M."/>
            <person name="Takabe Y."/>
            <person name="Mori K."/>
            <person name="Takaichi S."/>
            <person name="Hanada S."/>
        </authorList>
    </citation>
    <scope>NUCLEOTIDE SEQUENCE [LARGE SCALE GENOMIC DNA]</scope>
    <source>
        <strain evidence="1 2">K6</strain>
    </source>
</reference>